<comment type="caution">
    <text evidence="2">Once thought to be involved in copper homeostasis, experiments in E.coli have shown this is not the case.</text>
</comment>
<dbReference type="PANTHER" id="PTHR12598:SF0">
    <property type="entry name" value="COPPER HOMEOSTASIS PROTEIN CUTC HOMOLOG"/>
    <property type="match status" value="1"/>
</dbReference>
<keyword evidence="2" id="KW-0963">Cytoplasm</keyword>
<dbReference type="InterPro" id="IPR036822">
    <property type="entry name" value="CutC-like_dom_sf"/>
</dbReference>
<evidence type="ECO:0000313" key="3">
    <source>
        <dbReference type="EMBL" id="MDN2481886.1"/>
    </source>
</evidence>
<dbReference type="EMBL" id="JAUEOZ010000001">
    <property type="protein sequence ID" value="MDN2481886.1"/>
    <property type="molecule type" value="Genomic_DNA"/>
</dbReference>
<dbReference type="HAMAP" id="MF_00795">
    <property type="entry name" value="CutC"/>
    <property type="match status" value="1"/>
</dbReference>
<accession>A0ABT7Y1H7</accession>
<dbReference type="RefSeq" id="WP_289961995.1">
    <property type="nucleotide sequence ID" value="NZ_JAUEOZ010000001.1"/>
</dbReference>
<evidence type="ECO:0000313" key="4">
    <source>
        <dbReference type="Proteomes" id="UP001169719"/>
    </source>
</evidence>
<dbReference type="SUPFAM" id="SSF110395">
    <property type="entry name" value="CutC-like"/>
    <property type="match status" value="1"/>
</dbReference>
<comment type="caution">
    <text evidence="3">The sequence shown here is derived from an EMBL/GenBank/DDBJ whole genome shotgun (WGS) entry which is preliminary data.</text>
</comment>
<protein>
    <recommendedName>
        <fullName evidence="2">PF03932 family protein CutC</fullName>
    </recommendedName>
</protein>
<name>A0ABT7Y1H7_9VIBR</name>
<sequence>MQVEVCIDHLESLPLAIQGGANRIELCSSLELGGLTPSYGLMCQAAKLSAIPVYAMIRPRQGDFLCDAQDIELMCLDIEAAAQAGLQGIVTGVLTADGHVDLTAMQTLVRKAHDLKLGVTFHRAIDQCADMPLALEQIIELGCERVLTSGQARTAQEGIVQLHALVKQAQGRISIMAGAGVNADNAAEIVTRTNVTEVHLSGKTTRPSQMTFIANAAQMGSAEVDDFVVPLTNPEAIGAVVSVLSDVVED</sequence>
<evidence type="ECO:0000256" key="1">
    <source>
        <dbReference type="ARBA" id="ARBA00007768"/>
    </source>
</evidence>
<gene>
    <name evidence="2" type="primary">cutC</name>
    <name evidence="3" type="ORF">QWJ08_10820</name>
</gene>
<proteinExistence type="inferred from homology"/>
<evidence type="ECO:0000256" key="2">
    <source>
        <dbReference type="HAMAP-Rule" id="MF_00795"/>
    </source>
</evidence>
<dbReference type="Pfam" id="PF03932">
    <property type="entry name" value="CutC"/>
    <property type="match status" value="1"/>
</dbReference>
<comment type="subcellular location">
    <subcellularLocation>
        <location evidence="2">Cytoplasm</location>
    </subcellularLocation>
</comment>
<dbReference type="InterPro" id="IPR005627">
    <property type="entry name" value="CutC-like"/>
</dbReference>
<organism evidence="3 4">
    <name type="scientific">Vibrio agarivorans</name>
    <dbReference type="NCBI Taxonomy" id="153622"/>
    <lineage>
        <taxon>Bacteria</taxon>
        <taxon>Pseudomonadati</taxon>
        <taxon>Pseudomonadota</taxon>
        <taxon>Gammaproteobacteria</taxon>
        <taxon>Vibrionales</taxon>
        <taxon>Vibrionaceae</taxon>
        <taxon>Vibrio</taxon>
    </lineage>
</organism>
<keyword evidence="4" id="KW-1185">Reference proteome</keyword>
<comment type="similarity">
    <text evidence="1 2">Belongs to the CutC family.</text>
</comment>
<reference evidence="3" key="1">
    <citation type="submission" date="2024-05" db="EMBL/GenBank/DDBJ databases">
        <title>Genome Sequences of Four Agar- Degrading Marine Bacteria.</title>
        <authorList>
            <person name="Phillips E.K."/>
            <person name="Shaffer J.C."/>
            <person name="Henson M.W."/>
            <person name="Temperton B."/>
            <person name="Thrash C.J."/>
            <person name="Martin M.O."/>
        </authorList>
    </citation>
    <scope>NUCLEOTIDE SEQUENCE</scope>
    <source>
        <strain evidence="3">EKP203</strain>
    </source>
</reference>
<dbReference type="Proteomes" id="UP001169719">
    <property type="component" value="Unassembled WGS sequence"/>
</dbReference>
<dbReference type="PANTHER" id="PTHR12598">
    <property type="entry name" value="COPPER HOMEOSTASIS PROTEIN CUTC"/>
    <property type="match status" value="1"/>
</dbReference>
<dbReference type="Gene3D" id="3.20.20.380">
    <property type="entry name" value="Copper homeostasis (CutC) domain"/>
    <property type="match status" value="1"/>
</dbReference>